<evidence type="ECO:0000256" key="1">
    <source>
        <dbReference type="SAM" id="MobiDB-lite"/>
    </source>
</evidence>
<evidence type="ECO:0000313" key="3">
    <source>
        <dbReference type="Proteomes" id="UP000683925"/>
    </source>
</evidence>
<dbReference type="AlphaFoldDB" id="A0A8S1Y142"/>
<feature type="region of interest" description="Disordered" evidence="1">
    <location>
        <begin position="321"/>
        <end position="342"/>
    </location>
</feature>
<feature type="compositionally biased region" description="Low complexity" evidence="1">
    <location>
        <begin position="281"/>
        <end position="304"/>
    </location>
</feature>
<evidence type="ECO:0000313" key="2">
    <source>
        <dbReference type="EMBL" id="CAD8206967.1"/>
    </source>
</evidence>
<feature type="compositionally biased region" description="Low complexity" evidence="1">
    <location>
        <begin position="321"/>
        <end position="332"/>
    </location>
</feature>
<proteinExistence type="predicted"/>
<dbReference type="OrthoDB" id="311069at2759"/>
<dbReference type="EMBL" id="CAJJDP010000140">
    <property type="protein sequence ID" value="CAD8206967.1"/>
    <property type="molecule type" value="Genomic_DNA"/>
</dbReference>
<organism evidence="2 3">
    <name type="scientific">Paramecium octaurelia</name>
    <dbReference type="NCBI Taxonomy" id="43137"/>
    <lineage>
        <taxon>Eukaryota</taxon>
        <taxon>Sar</taxon>
        <taxon>Alveolata</taxon>
        <taxon>Ciliophora</taxon>
        <taxon>Intramacronucleata</taxon>
        <taxon>Oligohymenophorea</taxon>
        <taxon>Peniculida</taxon>
        <taxon>Parameciidae</taxon>
        <taxon>Paramecium</taxon>
    </lineage>
</organism>
<reference evidence="2" key="1">
    <citation type="submission" date="2021-01" db="EMBL/GenBank/DDBJ databases">
        <authorList>
            <consortium name="Genoscope - CEA"/>
            <person name="William W."/>
        </authorList>
    </citation>
    <scope>NUCLEOTIDE SEQUENCE</scope>
</reference>
<gene>
    <name evidence="2" type="ORF">POCTA_138.1.T1390133</name>
</gene>
<sequence>MSIQAVNYEVEDMGRYFKSSKKKYKWTFMLEDKQHMLELEFSYLSGKRRLVLDGRVLHESMMLTSSFQYPFTLEGFALNVIQQGDAFELRINNKVFSHLYTQQKTKSEFVYDEKINNTNKTDNNFYSEPPNFNTQFSNNNNFQNNSQKINLNIKFENPKDANPIQQKPSVVQQTKTSTTFGQPGAFEEFEQFGQVSKTTNNPFGDSFQVSGFSSGQTVQQQQKKVDLLNLDDDVPQQKSVNPQQQEQLLFDQQQQQKQQQEKTNIPQQTNLFEAFGNGWNQPSQQQQQQIPQQQQTMFQQPTQVSQPFESFNQMGQNTQGFQNQQQQGGFQNSHAFGSDFPQAPQQQQNLNILNLYGNQQPVVGNLAYSAFPQVQQYNQPVPQSQPTPFDLFK</sequence>
<feature type="region of interest" description="Disordered" evidence="1">
    <location>
        <begin position="274"/>
        <end position="304"/>
    </location>
</feature>
<dbReference type="OMA" id="YSEPPNF"/>
<name>A0A8S1Y142_PAROT</name>
<keyword evidence="3" id="KW-1185">Reference proteome</keyword>
<accession>A0A8S1Y142</accession>
<dbReference type="Proteomes" id="UP000683925">
    <property type="component" value="Unassembled WGS sequence"/>
</dbReference>
<comment type="caution">
    <text evidence="2">The sequence shown here is derived from an EMBL/GenBank/DDBJ whole genome shotgun (WGS) entry which is preliminary data.</text>
</comment>
<protein>
    <submittedName>
        <fullName evidence="2">Uncharacterized protein</fullName>
    </submittedName>
</protein>